<dbReference type="GeneID" id="111084161"/>
<evidence type="ECO:0000256" key="3">
    <source>
        <dbReference type="ARBA" id="ARBA00022741"/>
    </source>
</evidence>
<dbReference type="PANTHER" id="PTHR46877:SF14">
    <property type="entry name" value="RECEPTOR PROTEIN-TYROSINE KINASE"/>
    <property type="match status" value="1"/>
</dbReference>
<gene>
    <name evidence="11" type="primary">LOC111084161</name>
</gene>
<evidence type="ECO:0000256" key="5">
    <source>
        <dbReference type="ARBA" id="ARBA00022989"/>
    </source>
</evidence>
<keyword evidence="5" id="KW-1133">Transmembrane helix</keyword>
<evidence type="ECO:0000256" key="7">
    <source>
        <dbReference type="ARBA" id="ARBA00023170"/>
    </source>
</evidence>
<keyword evidence="2" id="KW-0812">Transmembrane</keyword>
<proteinExistence type="predicted"/>
<keyword evidence="6" id="KW-0472">Membrane</keyword>
<evidence type="ECO:0000259" key="9">
    <source>
        <dbReference type="PROSITE" id="PS50853"/>
    </source>
</evidence>
<dbReference type="PROSITE" id="PS50853">
    <property type="entry name" value="FN3"/>
    <property type="match status" value="2"/>
</dbReference>
<name>A0ABM1RZ49_LIMPO</name>
<dbReference type="RefSeq" id="XP_022236654.1">
    <property type="nucleotide sequence ID" value="XM_022380946.1"/>
</dbReference>
<evidence type="ECO:0000256" key="2">
    <source>
        <dbReference type="ARBA" id="ARBA00022692"/>
    </source>
</evidence>
<dbReference type="InterPro" id="IPR003961">
    <property type="entry name" value="FN3_dom"/>
</dbReference>
<feature type="compositionally biased region" description="Polar residues" evidence="8">
    <location>
        <begin position="207"/>
        <end position="223"/>
    </location>
</feature>
<dbReference type="PANTHER" id="PTHR46877">
    <property type="entry name" value="EPH RECEPTOR A5"/>
    <property type="match status" value="1"/>
</dbReference>
<evidence type="ECO:0000313" key="10">
    <source>
        <dbReference type="Proteomes" id="UP000694941"/>
    </source>
</evidence>
<protein>
    <submittedName>
        <fullName evidence="11">Ephrin type-A receptor 7-like</fullName>
    </submittedName>
</protein>
<evidence type="ECO:0000256" key="6">
    <source>
        <dbReference type="ARBA" id="ARBA00023136"/>
    </source>
</evidence>
<dbReference type="InterPro" id="IPR013783">
    <property type="entry name" value="Ig-like_fold"/>
</dbReference>
<dbReference type="Gene3D" id="2.10.50.10">
    <property type="entry name" value="Tumor Necrosis Factor Receptor, subunit A, domain 2"/>
    <property type="match status" value="1"/>
</dbReference>
<evidence type="ECO:0000313" key="11">
    <source>
        <dbReference type="RefSeq" id="XP_022236654.1"/>
    </source>
</evidence>
<evidence type="ECO:0000256" key="8">
    <source>
        <dbReference type="SAM" id="MobiDB-lite"/>
    </source>
</evidence>
<feature type="domain" description="Fibronectin type-III" evidence="9">
    <location>
        <begin position="53"/>
        <end position="152"/>
    </location>
</feature>
<reference evidence="11" key="1">
    <citation type="submission" date="2025-08" db="UniProtKB">
        <authorList>
            <consortium name="RefSeq"/>
        </authorList>
    </citation>
    <scope>IDENTIFICATION</scope>
    <source>
        <tissue evidence="11">Muscle</tissue>
    </source>
</reference>
<dbReference type="Gene3D" id="2.60.40.10">
    <property type="entry name" value="Immunoglobulins"/>
    <property type="match status" value="2"/>
</dbReference>
<feature type="domain" description="Fibronectin type-III" evidence="9">
    <location>
        <begin position="163"/>
        <end position="231"/>
    </location>
</feature>
<evidence type="ECO:0000256" key="4">
    <source>
        <dbReference type="ARBA" id="ARBA00022840"/>
    </source>
</evidence>
<sequence>CPLGTYKSLVGDERCASCPLHSAAIYKGSIECPCEDGYYRAPADPKHFPCSQPPSAPQSLLVSFVDQSTVILTWQPPIHSGGRNDTTFRVVCDACSNAVSYVPSHTGFTETKVTISGLNPATTYGFQIHAENGVSSYSSSQFVDIAVTTAASVYHVSTTTSWVVQNVRIITVKSTSIILTWNPPGDPFTSTELYQVRYFKRGEEKNSSTILTKKPESSVSGLNHKTEYGFQ</sequence>
<keyword evidence="7" id="KW-0675">Receptor</keyword>
<dbReference type="SUPFAM" id="SSF49265">
    <property type="entry name" value="Fibronectin type III"/>
    <property type="match status" value="1"/>
</dbReference>
<dbReference type="Proteomes" id="UP000694941">
    <property type="component" value="Unplaced"/>
</dbReference>
<dbReference type="InterPro" id="IPR036116">
    <property type="entry name" value="FN3_sf"/>
</dbReference>
<dbReference type="SMART" id="SM00060">
    <property type="entry name" value="FN3"/>
    <property type="match status" value="2"/>
</dbReference>
<dbReference type="CDD" id="cd00063">
    <property type="entry name" value="FN3"/>
    <property type="match status" value="2"/>
</dbReference>
<accession>A0ABM1RZ49</accession>
<keyword evidence="3" id="KW-0547">Nucleotide-binding</keyword>
<dbReference type="InterPro" id="IPR050449">
    <property type="entry name" value="Ephrin_rcpt_TKs"/>
</dbReference>
<feature type="non-terminal residue" evidence="11">
    <location>
        <position position="231"/>
    </location>
</feature>
<organism evidence="10 11">
    <name type="scientific">Limulus polyphemus</name>
    <name type="common">Atlantic horseshoe crab</name>
    <dbReference type="NCBI Taxonomy" id="6850"/>
    <lineage>
        <taxon>Eukaryota</taxon>
        <taxon>Metazoa</taxon>
        <taxon>Ecdysozoa</taxon>
        <taxon>Arthropoda</taxon>
        <taxon>Chelicerata</taxon>
        <taxon>Merostomata</taxon>
        <taxon>Xiphosura</taxon>
        <taxon>Limulidae</taxon>
        <taxon>Limulus</taxon>
    </lineage>
</organism>
<comment type="subcellular location">
    <subcellularLocation>
        <location evidence="1">Membrane</location>
        <topology evidence="1">Single-pass membrane protein</topology>
    </subcellularLocation>
</comment>
<dbReference type="Pfam" id="PF00041">
    <property type="entry name" value="fn3"/>
    <property type="match status" value="2"/>
</dbReference>
<keyword evidence="10" id="KW-1185">Reference proteome</keyword>
<feature type="non-terminal residue" evidence="11">
    <location>
        <position position="1"/>
    </location>
</feature>
<feature type="region of interest" description="Disordered" evidence="8">
    <location>
        <begin position="207"/>
        <end position="231"/>
    </location>
</feature>
<keyword evidence="4" id="KW-0067">ATP-binding</keyword>
<evidence type="ECO:0000256" key="1">
    <source>
        <dbReference type="ARBA" id="ARBA00004167"/>
    </source>
</evidence>